<evidence type="ECO:0000313" key="1">
    <source>
        <dbReference type="EMBL" id="MBK9295347.1"/>
    </source>
</evidence>
<protein>
    <submittedName>
        <fullName evidence="1">Uncharacterized protein</fullName>
    </submittedName>
</protein>
<dbReference type="EMBL" id="JADJZA010000001">
    <property type="protein sequence ID" value="MBK9295347.1"/>
    <property type="molecule type" value="Genomic_DNA"/>
</dbReference>
<reference evidence="1 2" key="1">
    <citation type="submission" date="2020-10" db="EMBL/GenBank/DDBJ databases">
        <title>Connecting structure to function with the recovery of over 1000 high-quality activated sludge metagenome-assembled genomes encoding full-length rRNA genes using long-read sequencing.</title>
        <authorList>
            <person name="Singleton C.M."/>
            <person name="Petriglieri F."/>
            <person name="Kristensen J.M."/>
            <person name="Kirkegaard R.H."/>
            <person name="Michaelsen T.Y."/>
            <person name="Andersen M.H."/>
            <person name="Karst S.M."/>
            <person name="Dueholm M.S."/>
            <person name="Nielsen P.H."/>
            <person name="Albertsen M."/>
        </authorList>
    </citation>
    <scope>NUCLEOTIDE SEQUENCE [LARGE SCALE GENOMIC DNA]</scope>
    <source>
        <strain evidence="1">Lyne_18-Q3-R50-59_MAXAC.006</strain>
    </source>
</reference>
<name>A0A936TCT1_9ACTN</name>
<organism evidence="1 2">
    <name type="scientific">Candidatus Neomicrothrix subdominans</name>
    <dbReference type="NCBI Taxonomy" id="2954438"/>
    <lineage>
        <taxon>Bacteria</taxon>
        <taxon>Bacillati</taxon>
        <taxon>Actinomycetota</taxon>
        <taxon>Acidimicrobiia</taxon>
        <taxon>Acidimicrobiales</taxon>
        <taxon>Microthrixaceae</taxon>
        <taxon>Candidatus Neomicrothrix</taxon>
    </lineage>
</organism>
<gene>
    <name evidence="1" type="ORF">IPN02_00400</name>
</gene>
<dbReference type="AlphaFoldDB" id="A0A936TCT1"/>
<sequence length="51" mass="5709">MWALVFTAGVCVTPCVVVVPRTLPVIDGCEAAWVFFGGVFKVLVPDNWRRW</sequence>
<accession>A0A936TCT1</accession>
<dbReference type="Proteomes" id="UP000727993">
    <property type="component" value="Unassembled WGS sequence"/>
</dbReference>
<proteinExistence type="predicted"/>
<evidence type="ECO:0000313" key="2">
    <source>
        <dbReference type="Proteomes" id="UP000727993"/>
    </source>
</evidence>
<comment type="caution">
    <text evidence="1">The sequence shown here is derived from an EMBL/GenBank/DDBJ whole genome shotgun (WGS) entry which is preliminary data.</text>
</comment>